<name>A0A5C5Z469_9BACT</name>
<organism evidence="2 3">
    <name type="scientific">Novipirellula herctigrandis</name>
    <dbReference type="NCBI Taxonomy" id="2527986"/>
    <lineage>
        <taxon>Bacteria</taxon>
        <taxon>Pseudomonadati</taxon>
        <taxon>Planctomycetota</taxon>
        <taxon>Planctomycetia</taxon>
        <taxon>Pirellulales</taxon>
        <taxon>Pirellulaceae</taxon>
        <taxon>Novipirellula</taxon>
    </lineage>
</organism>
<keyword evidence="1" id="KW-0812">Transmembrane</keyword>
<evidence type="ECO:0000256" key="1">
    <source>
        <dbReference type="SAM" id="Phobius"/>
    </source>
</evidence>
<sequence length="231" mass="25909">MLGQTQLIQLIAGIEGWNADSFKKGKASAIAADSYCCRKPSLVPTLGKQKMLFLAEMQQAQLWMVAGFILLGWVLARRTIRMRKRVNTDARAANKAIKAIREHKEPSVPLCDAPPEVQRWQIAMYEVQRELTAELDTRIAIVQSLMRQMDARIEMLGMVPPTAASPITTEPIPNELMKREPIAEPKAEKSSRRPHSAIWNHIRSMAKEGLTAKQISEKLNMPLGDVELMLG</sequence>
<evidence type="ECO:0000313" key="3">
    <source>
        <dbReference type="Proteomes" id="UP000315010"/>
    </source>
</evidence>
<evidence type="ECO:0000313" key="2">
    <source>
        <dbReference type="EMBL" id="TWT82005.1"/>
    </source>
</evidence>
<proteinExistence type="predicted"/>
<keyword evidence="1" id="KW-1133">Transmembrane helix</keyword>
<keyword evidence="1" id="KW-0472">Membrane</keyword>
<feature type="transmembrane region" description="Helical" evidence="1">
    <location>
        <begin position="60"/>
        <end position="76"/>
    </location>
</feature>
<protein>
    <submittedName>
        <fullName evidence="2">Uncharacterized protein</fullName>
    </submittedName>
</protein>
<dbReference type="Proteomes" id="UP000315010">
    <property type="component" value="Unassembled WGS sequence"/>
</dbReference>
<dbReference type="EMBL" id="SJPJ01000001">
    <property type="protein sequence ID" value="TWT82005.1"/>
    <property type="molecule type" value="Genomic_DNA"/>
</dbReference>
<reference evidence="2 3" key="1">
    <citation type="submission" date="2019-02" db="EMBL/GenBank/DDBJ databases">
        <title>Deep-cultivation of Planctomycetes and their phenomic and genomic characterization uncovers novel biology.</title>
        <authorList>
            <person name="Wiegand S."/>
            <person name="Jogler M."/>
            <person name="Boedeker C."/>
            <person name="Pinto D."/>
            <person name="Vollmers J."/>
            <person name="Rivas-Marin E."/>
            <person name="Kohn T."/>
            <person name="Peeters S.H."/>
            <person name="Heuer A."/>
            <person name="Rast P."/>
            <person name="Oberbeckmann S."/>
            <person name="Bunk B."/>
            <person name="Jeske O."/>
            <person name="Meyerdierks A."/>
            <person name="Storesund J.E."/>
            <person name="Kallscheuer N."/>
            <person name="Luecker S."/>
            <person name="Lage O.M."/>
            <person name="Pohl T."/>
            <person name="Merkel B.J."/>
            <person name="Hornburger P."/>
            <person name="Mueller R.-W."/>
            <person name="Bruemmer F."/>
            <person name="Labrenz M."/>
            <person name="Spormann A.M."/>
            <person name="Op Den Camp H."/>
            <person name="Overmann J."/>
            <person name="Amann R."/>
            <person name="Jetten M.S.M."/>
            <person name="Mascher T."/>
            <person name="Medema M.H."/>
            <person name="Devos D.P."/>
            <person name="Kaster A.-K."/>
            <person name="Ovreas L."/>
            <person name="Rohde M."/>
            <person name="Galperin M.Y."/>
            <person name="Jogler C."/>
        </authorList>
    </citation>
    <scope>NUCLEOTIDE SEQUENCE [LARGE SCALE GENOMIC DNA]</scope>
    <source>
        <strain evidence="2 3">CA13</strain>
    </source>
</reference>
<gene>
    <name evidence="2" type="ORF">CA13_34600</name>
</gene>
<accession>A0A5C5Z469</accession>
<comment type="caution">
    <text evidence="2">The sequence shown here is derived from an EMBL/GenBank/DDBJ whole genome shotgun (WGS) entry which is preliminary data.</text>
</comment>
<dbReference type="AlphaFoldDB" id="A0A5C5Z469"/>
<keyword evidence="3" id="KW-1185">Reference proteome</keyword>